<dbReference type="EMBL" id="PKLF01000026">
    <property type="protein sequence ID" value="MBE8614453.1"/>
    <property type="molecule type" value="Genomic_DNA"/>
</dbReference>
<comment type="caution">
    <text evidence="1">The sequence shown here is derived from an EMBL/GenBank/DDBJ whole genome shotgun (WGS) entry which is preliminary data.</text>
</comment>
<dbReference type="Proteomes" id="UP000650477">
    <property type="component" value="Unassembled WGS sequence"/>
</dbReference>
<dbReference type="PROSITE" id="PS51257">
    <property type="entry name" value="PROKAR_LIPOPROTEIN"/>
    <property type="match status" value="1"/>
</dbReference>
<gene>
    <name evidence="1" type="ORF">CYG68_18985</name>
</gene>
<dbReference type="RefSeq" id="WP_193830290.1">
    <property type="nucleotide sequence ID" value="NZ_PKLF01000026.1"/>
</dbReference>
<dbReference type="AlphaFoldDB" id="A0A8I0Q856"/>
<evidence type="ECO:0000313" key="2">
    <source>
        <dbReference type="Proteomes" id="UP000650477"/>
    </source>
</evidence>
<proteinExistence type="predicted"/>
<evidence type="ECO:0000313" key="1">
    <source>
        <dbReference type="EMBL" id="MBE8614453.1"/>
    </source>
</evidence>
<protein>
    <recommendedName>
        <fullName evidence="3">Lipoprotein</fullName>
    </recommendedName>
</protein>
<name>A0A8I0Q856_MORMO</name>
<evidence type="ECO:0008006" key="3">
    <source>
        <dbReference type="Google" id="ProtNLM"/>
    </source>
</evidence>
<sequence length="252" mass="29765">MDNIKIFCFLIVFFVTGCSSGYNYYLKKEDLKGTLSYKLDDFIEDNNCRDFLLSKKGVFYKMNDHLIYSYESNCNMNDFFIKECTSYGGVFGYESIKTTWCMKNGIPLWGVNAEYNSVHEKYKTSEKEWLDGIKLLGYESEKEKEERQGREETKSRAEEQRKKMLYESALKGSPADVLKGNVGDKICKMDEEKSKDYKDNPEEWILYFGYIENKANKKILVRYYGHGNKYTHIDDMDNKILWESPQGWWVCE</sequence>
<organism evidence="1 2">
    <name type="scientific">Morganella morganii</name>
    <name type="common">Proteus morganii</name>
    <dbReference type="NCBI Taxonomy" id="582"/>
    <lineage>
        <taxon>Bacteria</taxon>
        <taxon>Pseudomonadati</taxon>
        <taxon>Pseudomonadota</taxon>
        <taxon>Gammaproteobacteria</taxon>
        <taxon>Enterobacterales</taxon>
        <taxon>Morganellaceae</taxon>
        <taxon>Morganella</taxon>
    </lineage>
</organism>
<reference evidence="1" key="1">
    <citation type="submission" date="2017-12" db="EMBL/GenBank/DDBJ databases">
        <title>Genome sequencing and analysis.</title>
        <authorList>
            <person name="Huang Y.-T."/>
        </authorList>
    </citation>
    <scope>NUCLEOTIDE SEQUENCE</scope>
    <source>
        <strain evidence="1">VGH116</strain>
    </source>
</reference>
<accession>A0A8I0Q856</accession>